<gene>
    <name evidence="1" type="ORF">PECAL_1P21750</name>
</gene>
<name>A0A8J2S5L9_9STRA</name>
<dbReference type="AlphaFoldDB" id="A0A8J2S5L9"/>
<evidence type="ECO:0000313" key="2">
    <source>
        <dbReference type="Proteomes" id="UP000789595"/>
    </source>
</evidence>
<organism evidence="1 2">
    <name type="scientific">Pelagomonas calceolata</name>
    <dbReference type="NCBI Taxonomy" id="35677"/>
    <lineage>
        <taxon>Eukaryota</taxon>
        <taxon>Sar</taxon>
        <taxon>Stramenopiles</taxon>
        <taxon>Ochrophyta</taxon>
        <taxon>Pelagophyceae</taxon>
        <taxon>Pelagomonadales</taxon>
        <taxon>Pelagomonadaceae</taxon>
        <taxon>Pelagomonas</taxon>
    </lineage>
</organism>
<keyword evidence="2" id="KW-1185">Reference proteome</keyword>
<reference evidence="1" key="1">
    <citation type="submission" date="2021-11" db="EMBL/GenBank/DDBJ databases">
        <authorList>
            <consortium name="Genoscope - CEA"/>
            <person name="William W."/>
        </authorList>
    </citation>
    <scope>NUCLEOTIDE SEQUENCE</scope>
</reference>
<proteinExistence type="predicted"/>
<sequence length="287" mass="30220">MIQDEVVLQGEIVAAEAPPQPMQGEVVLQGELVAEAPPQAPVYAQPPQPVYSQPAPVAMPPAAPQTVQVQIPAGMRSNQVFNVQANGQMIPVTVPVGCRPGGLLTVQVPPAVTVQQPVVQQPGQTIVVQQGGGRAHKYDASVLSGAWMMDNEACPGCCPRQMNIMAMGQDAFQLGQSPMFTRDGGTDNFRSAGSPGRGPCMALVLSENDIKLAAAGGNENFKLTKIKRTNLVDRAQTVQVQIPAGMMPGSVFDVQANGQRIRVTVPAGGKAGQLLNVRVPQQRPIGR</sequence>
<accession>A0A8J2S5L9</accession>
<comment type="caution">
    <text evidence="1">The sequence shown here is derived from an EMBL/GenBank/DDBJ whole genome shotgun (WGS) entry which is preliminary data.</text>
</comment>
<protein>
    <submittedName>
        <fullName evidence="1">Uncharacterized protein</fullName>
    </submittedName>
</protein>
<evidence type="ECO:0000313" key="1">
    <source>
        <dbReference type="EMBL" id="CAH0365723.1"/>
    </source>
</evidence>
<dbReference type="Proteomes" id="UP000789595">
    <property type="component" value="Unassembled WGS sequence"/>
</dbReference>
<dbReference type="EMBL" id="CAKKNE010000001">
    <property type="protein sequence ID" value="CAH0365723.1"/>
    <property type="molecule type" value="Genomic_DNA"/>
</dbReference>